<evidence type="ECO:0008006" key="4">
    <source>
        <dbReference type="Google" id="ProtNLM"/>
    </source>
</evidence>
<sequence>MKLNKMHTGLIIAAIMGLTSVSAFAATSNYDGISSKLAPVEAGTLKTSGEDLDMSSSEGKTQLN</sequence>
<dbReference type="Proteomes" id="UP000198619">
    <property type="component" value="Unassembled WGS sequence"/>
</dbReference>
<dbReference type="AlphaFoldDB" id="A0A1I0VZI0"/>
<feature type="signal peptide" evidence="1">
    <location>
        <begin position="1"/>
        <end position="25"/>
    </location>
</feature>
<feature type="chain" id="PRO_5011520600" description="Secreted protein" evidence="1">
    <location>
        <begin position="26"/>
        <end position="64"/>
    </location>
</feature>
<name>A0A1I0VZI0_9CLOT</name>
<gene>
    <name evidence="2" type="ORF">SAMN04488528_1003130</name>
</gene>
<reference evidence="2 3" key="1">
    <citation type="submission" date="2016-10" db="EMBL/GenBank/DDBJ databases">
        <authorList>
            <person name="de Groot N.N."/>
        </authorList>
    </citation>
    <scope>NUCLEOTIDE SEQUENCE [LARGE SCALE GENOMIC DNA]</scope>
    <source>
        <strain evidence="2 3">DSM 12271</strain>
    </source>
</reference>
<dbReference type="STRING" id="84698.SAMN04488528_1003130"/>
<protein>
    <recommendedName>
        <fullName evidence="4">Secreted protein</fullName>
    </recommendedName>
</protein>
<evidence type="ECO:0000313" key="3">
    <source>
        <dbReference type="Proteomes" id="UP000198619"/>
    </source>
</evidence>
<evidence type="ECO:0000256" key="1">
    <source>
        <dbReference type="SAM" id="SignalP"/>
    </source>
</evidence>
<proteinExistence type="predicted"/>
<accession>A0A1I0VZI0</accession>
<keyword evidence="1" id="KW-0732">Signal</keyword>
<dbReference type="EMBL" id="FOKI01000003">
    <property type="protein sequence ID" value="SFA81467.1"/>
    <property type="molecule type" value="Genomic_DNA"/>
</dbReference>
<organism evidence="2 3">
    <name type="scientific">Clostridium frigidicarnis</name>
    <dbReference type="NCBI Taxonomy" id="84698"/>
    <lineage>
        <taxon>Bacteria</taxon>
        <taxon>Bacillati</taxon>
        <taxon>Bacillota</taxon>
        <taxon>Clostridia</taxon>
        <taxon>Eubacteriales</taxon>
        <taxon>Clostridiaceae</taxon>
        <taxon>Clostridium</taxon>
    </lineage>
</organism>
<dbReference type="RefSeq" id="WP_090038692.1">
    <property type="nucleotide sequence ID" value="NZ_FOKI01000003.1"/>
</dbReference>
<evidence type="ECO:0000313" key="2">
    <source>
        <dbReference type="EMBL" id="SFA81467.1"/>
    </source>
</evidence>
<keyword evidence="3" id="KW-1185">Reference proteome</keyword>